<organism evidence="1 2">
    <name type="scientific">Clonostachys rhizophaga</name>
    <dbReference type="NCBI Taxonomy" id="160324"/>
    <lineage>
        <taxon>Eukaryota</taxon>
        <taxon>Fungi</taxon>
        <taxon>Dikarya</taxon>
        <taxon>Ascomycota</taxon>
        <taxon>Pezizomycotina</taxon>
        <taxon>Sordariomycetes</taxon>
        <taxon>Hypocreomycetidae</taxon>
        <taxon>Hypocreales</taxon>
        <taxon>Bionectriaceae</taxon>
        <taxon>Clonostachys</taxon>
    </lineage>
</organism>
<accession>A0A9N9VBD5</accession>
<dbReference type="Proteomes" id="UP000696573">
    <property type="component" value="Unassembled WGS sequence"/>
</dbReference>
<dbReference type="PANTHER" id="PTHR38115">
    <property type="entry name" value="LIPOCALIN-LIKE DOMAIN-CONTAINING PROTEIN"/>
    <property type="match status" value="1"/>
</dbReference>
<dbReference type="PANTHER" id="PTHR38115:SF1">
    <property type="entry name" value="LIPOCALIN-LIKE DOMAIN-CONTAINING PROTEIN"/>
    <property type="match status" value="1"/>
</dbReference>
<dbReference type="OrthoDB" id="425354at2759"/>
<dbReference type="InterPro" id="IPR053037">
    <property type="entry name" value="Pericyclase_pydY-like"/>
</dbReference>
<sequence>MAAPAEKTLKNLTGKWSLRAATQNKTLSGSTDALLALQGIGYLTRKGIGLASVTLDVNEYEAAPKPPNTATEIFTHIDIEQTAAGLSSTHERRCVDDTWREHEDWLFGKVKGRTRWVGLAEVDDEFLKKDWEEEKVGEDGKNFILSEVESVGNGWTATQIWGFQKIEGERRYVRHVVVKKEDKTEVVKLVYDYTGQ</sequence>
<dbReference type="AlphaFoldDB" id="A0A9N9VBD5"/>
<evidence type="ECO:0000313" key="1">
    <source>
        <dbReference type="EMBL" id="CAH0019468.1"/>
    </source>
</evidence>
<proteinExistence type="predicted"/>
<gene>
    <name evidence="1" type="ORF">CRHIZ90672A_00010186</name>
</gene>
<comment type="caution">
    <text evidence="1">The sequence shown here is derived from an EMBL/GenBank/DDBJ whole genome shotgun (WGS) entry which is preliminary data.</text>
</comment>
<name>A0A9N9VBD5_9HYPO</name>
<keyword evidence="2" id="KW-1185">Reference proteome</keyword>
<evidence type="ECO:0000313" key="2">
    <source>
        <dbReference type="Proteomes" id="UP000696573"/>
    </source>
</evidence>
<evidence type="ECO:0008006" key="3">
    <source>
        <dbReference type="Google" id="ProtNLM"/>
    </source>
</evidence>
<protein>
    <recommendedName>
        <fullName evidence="3">LCCL domain-containing protein</fullName>
    </recommendedName>
</protein>
<reference evidence="1" key="1">
    <citation type="submission" date="2021-10" db="EMBL/GenBank/DDBJ databases">
        <authorList>
            <person name="Piombo E."/>
        </authorList>
    </citation>
    <scope>NUCLEOTIDE SEQUENCE</scope>
</reference>
<dbReference type="EMBL" id="CABFNQ020000555">
    <property type="protein sequence ID" value="CAH0019468.1"/>
    <property type="molecule type" value="Genomic_DNA"/>
</dbReference>